<reference evidence="1" key="2">
    <citation type="submission" date="2020-05" db="UniProtKB">
        <authorList>
            <consortium name="EnsemblMetazoa"/>
        </authorList>
    </citation>
    <scope>IDENTIFICATION</scope>
    <source>
        <strain evidence="1">IAEA</strain>
    </source>
</reference>
<name>A0A1A9Z8H7_GLOPL</name>
<organism evidence="1 2">
    <name type="scientific">Glossina pallidipes</name>
    <name type="common">Tsetse fly</name>
    <dbReference type="NCBI Taxonomy" id="7398"/>
    <lineage>
        <taxon>Eukaryota</taxon>
        <taxon>Metazoa</taxon>
        <taxon>Ecdysozoa</taxon>
        <taxon>Arthropoda</taxon>
        <taxon>Hexapoda</taxon>
        <taxon>Insecta</taxon>
        <taxon>Pterygota</taxon>
        <taxon>Neoptera</taxon>
        <taxon>Endopterygota</taxon>
        <taxon>Diptera</taxon>
        <taxon>Brachycera</taxon>
        <taxon>Muscomorpha</taxon>
        <taxon>Hippoboscoidea</taxon>
        <taxon>Glossinidae</taxon>
        <taxon>Glossina</taxon>
    </lineage>
</organism>
<protein>
    <submittedName>
        <fullName evidence="1">Uncharacterized protein</fullName>
    </submittedName>
</protein>
<proteinExistence type="predicted"/>
<evidence type="ECO:0000313" key="1">
    <source>
        <dbReference type="EnsemblMetazoa" id="GPAI006956-PA"/>
    </source>
</evidence>
<sequence length="208" mass="24113">MVTIRKFWALVSHSMPTQQIIIKITIVHTPTMRTSLTPPSTILRPWAPNALRASQKPMVFMDAATALANAKTTPTEAPNSGPKERDMMKYTPPPFTSPLVLMADNDRVVITHTIADIVIMPKVCNMPDSPTTHDRRRKSITPHMFKIIWDNWWILEKDDLWTSKNSDSNDEPRLCWYLFILIIDLHNRVDYEKNSLHLHLLFYIVFHL</sequence>
<dbReference type="VEuPathDB" id="VectorBase:GPAI006956"/>
<reference evidence="2" key="1">
    <citation type="submission" date="2014-03" db="EMBL/GenBank/DDBJ databases">
        <authorList>
            <person name="Aksoy S."/>
            <person name="Warren W."/>
            <person name="Wilson R.K."/>
        </authorList>
    </citation>
    <scope>NUCLEOTIDE SEQUENCE [LARGE SCALE GENOMIC DNA]</scope>
    <source>
        <strain evidence="2">IAEA</strain>
    </source>
</reference>
<accession>A0A1A9Z8H7</accession>
<dbReference type="Proteomes" id="UP000092445">
    <property type="component" value="Unassembled WGS sequence"/>
</dbReference>
<dbReference type="EnsemblMetazoa" id="GPAI006956-RA">
    <property type="protein sequence ID" value="GPAI006956-PA"/>
    <property type="gene ID" value="GPAI006956"/>
</dbReference>
<dbReference type="AlphaFoldDB" id="A0A1A9Z8H7"/>
<evidence type="ECO:0000313" key="2">
    <source>
        <dbReference type="Proteomes" id="UP000092445"/>
    </source>
</evidence>
<keyword evidence="2" id="KW-1185">Reference proteome</keyword>